<gene>
    <name evidence="3" type="ORF">TRN7648_00532</name>
</gene>
<reference evidence="3 4" key="1">
    <citation type="submission" date="2015-09" db="EMBL/GenBank/DDBJ databases">
        <authorList>
            <consortium name="Swine Surveillance"/>
        </authorList>
    </citation>
    <scope>NUCLEOTIDE SEQUENCE [LARGE SCALE GENOMIC DNA]</scope>
    <source>
        <strain evidence="3 4">CECT 7648</strain>
    </source>
</reference>
<dbReference type="RefSeq" id="WP_058246076.1">
    <property type="nucleotide sequence ID" value="NZ_CYSE01000001.1"/>
</dbReference>
<evidence type="ECO:0000313" key="3">
    <source>
        <dbReference type="EMBL" id="CUH75623.1"/>
    </source>
</evidence>
<evidence type="ECO:0000256" key="2">
    <source>
        <dbReference type="SAM" id="Phobius"/>
    </source>
</evidence>
<feature type="region of interest" description="Disordered" evidence="1">
    <location>
        <begin position="1"/>
        <end position="34"/>
    </location>
</feature>
<evidence type="ECO:0008006" key="5">
    <source>
        <dbReference type="Google" id="ProtNLM"/>
    </source>
</evidence>
<keyword evidence="2" id="KW-1133">Transmembrane helix</keyword>
<dbReference type="EMBL" id="CYSE01000001">
    <property type="protein sequence ID" value="CUH75623.1"/>
    <property type="molecule type" value="Genomic_DNA"/>
</dbReference>
<feature type="transmembrane region" description="Helical" evidence="2">
    <location>
        <begin position="72"/>
        <end position="90"/>
    </location>
</feature>
<keyword evidence="4" id="KW-1185">Reference proteome</keyword>
<dbReference type="AlphaFoldDB" id="A0A0P1G1P3"/>
<keyword evidence="2" id="KW-0472">Membrane</keyword>
<keyword evidence="2" id="KW-0812">Transmembrane</keyword>
<name>A0A0P1G1P3_9RHOB</name>
<organism evidence="3 4">
    <name type="scientific">Tropicibacter naphthalenivorans</name>
    <dbReference type="NCBI Taxonomy" id="441103"/>
    <lineage>
        <taxon>Bacteria</taxon>
        <taxon>Pseudomonadati</taxon>
        <taxon>Pseudomonadota</taxon>
        <taxon>Alphaproteobacteria</taxon>
        <taxon>Rhodobacterales</taxon>
        <taxon>Roseobacteraceae</taxon>
        <taxon>Tropicibacter</taxon>
    </lineage>
</organism>
<accession>A0A0P1G1P3</accession>
<sequence>MTYHDMEQTPRSNGHDTSGVADKARKAAEGFTARATETAENAKAKAYDAAGKGQEQLTLARSEFERGVQKNPGLAVLGAVGVGVLLGLALRGRR</sequence>
<evidence type="ECO:0000313" key="4">
    <source>
        <dbReference type="Proteomes" id="UP000054935"/>
    </source>
</evidence>
<dbReference type="Proteomes" id="UP000054935">
    <property type="component" value="Unassembled WGS sequence"/>
</dbReference>
<protein>
    <recommendedName>
        <fullName evidence="5">DUF883 domain-containing protein</fullName>
    </recommendedName>
</protein>
<evidence type="ECO:0000256" key="1">
    <source>
        <dbReference type="SAM" id="MobiDB-lite"/>
    </source>
</evidence>
<proteinExistence type="predicted"/>